<evidence type="ECO:0000313" key="2">
    <source>
        <dbReference type="EMBL" id="RCS49160.1"/>
    </source>
</evidence>
<keyword evidence="1" id="KW-0812">Transmembrane</keyword>
<proteinExistence type="predicted"/>
<evidence type="ECO:0000256" key="1">
    <source>
        <dbReference type="SAM" id="Phobius"/>
    </source>
</evidence>
<protein>
    <submittedName>
        <fullName evidence="2">Uncharacterized protein</fullName>
    </submittedName>
</protein>
<dbReference type="OrthoDB" id="292635at2"/>
<organism evidence="2 3">
    <name type="scientific">Bremerella cremea</name>
    <dbReference type="NCBI Taxonomy" id="1031537"/>
    <lineage>
        <taxon>Bacteria</taxon>
        <taxon>Pseudomonadati</taxon>
        <taxon>Planctomycetota</taxon>
        <taxon>Planctomycetia</taxon>
        <taxon>Pirellulales</taxon>
        <taxon>Pirellulaceae</taxon>
        <taxon>Bremerella</taxon>
    </lineage>
</organism>
<feature type="transmembrane region" description="Helical" evidence="1">
    <location>
        <begin position="56"/>
        <end position="79"/>
    </location>
</feature>
<evidence type="ECO:0000313" key="3">
    <source>
        <dbReference type="Proteomes" id="UP000253562"/>
    </source>
</evidence>
<comment type="caution">
    <text evidence="2">The sequence shown here is derived from an EMBL/GenBank/DDBJ whole genome shotgun (WGS) entry which is preliminary data.</text>
</comment>
<accession>A0A368KSS1</accession>
<name>A0A368KSS1_9BACT</name>
<sequence length="303" mass="32494">MRTLAEIVGMDRQKSPVSLELNGIFLSLAAGGTALLATAALTACGIRLTWLNAQPLPAGAALSIALLTAAWCASIRAAWLAASPQHLGLKLHALIAVVPLCAALLIARAVTFHPLSNFATFLLWFATFAQEAITLSLFISTLGSDAIAQWFGVNNLAKNTRTNDAPPPLKAVVPLPVAEDMTQEDEEIEEETLDLAENVTQQLTRASEADQEQIHGLVRATFTAGQRHAYLHIGFCPPLPSVPHVELHQLEGPEVQIKPGQVLTSGVRFDLKLREVSAETTLPVFEFLATSSLSESNPLREAC</sequence>
<gene>
    <name evidence="2" type="ORF">DTL42_11495</name>
</gene>
<dbReference type="AlphaFoldDB" id="A0A368KSS1"/>
<dbReference type="RefSeq" id="WP_114368877.1">
    <property type="nucleotide sequence ID" value="NZ_QPEX01000024.1"/>
</dbReference>
<reference evidence="2 3" key="1">
    <citation type="submission" date="2018-07" db="EMBL/GenBank/DDBJ databases">
        <title>Comparative genomes isolates from brazilian mangrove.</title>
        <authorList>
            <person name="De Araujo J.E."/>
            <person name="Taketani R.G."/>
            <person name="Silva M.C.P."/>
            <person name="Lourenco M.V."/>
            <person name="Oliveira V.M."/>
            <person name="Andreote F.D."/>
        </authorList>
    </citation>
    <scope>NUCLEOTIDE SEQUENCE [LARGE SCALE GENOMIC DNA]</scope>
    <source>
        <strain evidence="2 3">HEX PRIS-MGV</strain>
    </source>
</reference>
<keyword evidence="1" id="KW-0472">Membrane</keyword>
<keyword evidence="1" id="KW-1133">Transmembrane helix</keyword>
<dbReference type="EMBL" id="QPEX01000024">
    <property type="protein sequence ID" value="RCS49160.1"/>
    <property type="molecule type" value="Genomic_DNA"/>
</dbReference>
<feature type="transmembrane region" description="Helical" evidence="1">
    <location>
        <begin position="91"/>
        <end position="112"/>
    </location>
</feature>
<feature type="transmembrane region" description="Helical" evidence="1">
    <location>
        <begin position="21"/>
        <end position="50"/>
    </location>
</feature>
<dbReference type="Proteomes" id="UP000253562">
    <property type="component" value="Unassembled WGS sequence"/>
</dbReference>